<dbReference type="EMBL" id="DS469788">
    <property type="protein sequence ID" value="EDO33140.1"/>
    <property type="molecule type" value="Genomic_DNA"/>
</dbReference>
<dbReference type="InParanoid" id="A7ST26"/>
<protein>
    <recommendedName>
        <fullName evidence="9">Protein-cysteine N-palmitoyltransferase HHAT</fullName>
    </recommendedName>
</protein>
<comment type="subcellular location">
    <subcellularLocation>
        <location evidence="1">Membrane</location>
        <topology evidence="1">Multi-pass membrane protein</topology>
    </subcellularLocation>
</comment>
<dbReference type="Proteomes" id="UP000001593">
    <property type="component" value="Unassembled WGS sequence"/>
</dbReference>
<keyword evidence="2 6" id="KW-0812">Transmembrane</keyword>
<dbReference type="AlphaFoldDB" id="A7ST26"/>
<keyword evidence="8" id="KW-1185">Reference proteome</keyword>
<dbReference type="Pfam" id="PF03062">
    <property type="entry name" value="MBOAT"/>
    <property type="match status" value="1"/>
</dbReference>
<dbReference type="GO" id="GO:0016020">
    <property type="term" value="C:membrane"/>
    <property type="evidence" value="ECO:0007669"/>
    <property type="project" value="UniProtKB-SubCell"/>
</dbReference>
<dbReference type="HOGENOM" id="CLU_027533_3_1_1"/>
<name>A7ST26_NEMVE</name>
<feature type="transmembrane region" description="Helical" evidence="6">
    <location>
        <begin position="171"/>
        <end position="187"/>
    </location>
</feature>
<accession>A7ST26</accession>
<dbReference type="GO" id="GO:0016409">
    <property type="term" value="F:palmitoyltransferase activity"/>
    <property type="evidence" value="ECO:0000318"/>
    <property type="project" value="GO_Central"/>
</dbReference>
<dbReference type="GO" id="GO:0005783">
    <property type="term" value="C:endoplasmic reticulum"/>
    <property type="evidence" value="ECO:0000318"/>
    <property type="project" value="GO_Central"/>
</dbReference>
<dbReference type="STRING" id="45351.A7ST26"/>
<dbReference type="eggNOG" id="KOG3860">
    <property type="taxonomic scope" value="Eukaryota"/>
</dbReference>
<sequence length="545" mass="63206">MAPKTTVKQRKSTACTKKSAPVGELNDSKHSTMKNVIPHGALPLPEITLYCTVWMSIMVYFVYVVIEASNEYKDHLWPGDFSKGWKFIGRDKDICDAEWEFWSNLKLEMILAYCLHSTGGLVISHYLPMARRWYYPAFTVAFLVLLVGIKSVLYVVAVCTVFYLTSRTQSVALVWTTVIGILATLQFETARNFQFQFLSSNPGKNEIVLFVTLMSLLRCVSFCLECCWHRQDGAGVTSDKTDKPLPSFTLLDLLLYNFYLPLFANGPLMTYKDFYTQFHQPVQLLTKPELLTILWDAIRTLWWYIFLEVYLHYMYSAALVRKDPVFKGLSVWTITGIMYSQLNIFLVKYVVLYRLSGLFARFDHLDPPGAPRCVSTLYLFGDMWRYFDRGLNVWMKRYIYIPMGGSQKGIPRQITGSFLAFTFVWAWHGSRVDILWWVIPNWLGVVIEGLAGVVSDLPEVKARELSLSESNRRRVRALFGSVTLCCLFLSNLVFLQGYEPVWYYITRVYWQDKSVTFFLEFVEKGNSDKQDCKCIFYKNEKEIEN</sequence>
<keyword evidence="3 6" id="KW-1133">Transmembrane helix</keyword>
<feature type="transmembrane region" description="Helical" evidence="6">
    <location>
        <begin position="110"/>
        <end position="127"/>
    </location>
</feature>
<gene>
    <name evidence="7" type="ORF">NEMVEDRAFT_v1g217054</name>
</gene>
<feature type="transmembrane region" description="Helical" evidence="6">
    <location>
        <begin position="475"/>
        <end position="494"/>
    </location>
</feature>
<reference evidence="7 8" key="1">
    <citation type="journal article" date="2007" name="Science">
        <title>Sea anemone genome reveals ancestral eumetazoan gene repertoire and genomic organization.</title>
        <authorList>
            <person name="Putnam N.H."/>
            <person name="Srivastava M."/>
            <person name="Hellsten U."/>
            <person name="Dirks B."/>
            <person name="Chapman J."/>
            <person name="Salamov A."/>
            <person name="Terry A."/>
            <person name="Shapiro H."/>
            <person name="Lindquist E."/>
            <person name="Kapitonov V.V."/>
            <person name="Jurka J."/>
            <person name="Genikhovich G."/>
            <person name="Grigoriev I.V."/>
            <person name="Lucas S.M."/>
            <person name="Steele R.E."/>
            <person name="Finnerty J.R."/>
            <person name="Technau U."/>
            <person name="Martindale M.Q."/>
            <person name="Rokhsar D.S."/>
        </authorList>
    </citation>
    <scope>NUCLEOTIDE SEQUENCE [LARGE SCALE GENOMIC DNA]</scope>
    <source>
        <strain evidence="8">CH2 X CH6</strain>
    </source>
</reference>
<feature type="transmembrane region" description="Helical" evidence="6">
    <location>
        <begin position="329"/>
        <end position="349"/>
    </location>
</feature>
<evidence type="ECO:0000313" key="7">
    <source>
        <dbReference type="EMBL" id="EDO33140.1"/>
    </source>
</evidence>
<evidence type="ECO:0000256" key="2">
    <source>
        <dbReference type="ARBA" id="ARBA00022692"/>
    </source>
</evidence>
<comment type="similarity">
    <text evidence="5">Belongs to the membrane-bound acyltransferase family. HHAT subfamily.</text>
</comment>
<feature type="transmembrane region" description="Helical" evidence="6">
    <location>
        <begin position="245"/>
        <end position="264"/>
    </location>
</feature>
<evidence type="ECO:0000313" key="8">
    <source>
        <dbReference type="Proteomes" id="UP000001593"/>
    </source>
</evidence>
<dbReference type="PANTHER" id="PTHR13285:SF18">
    <property type="entry name" value="PROTEIN-CYSTEINE N-PALMITOYLTRANSFERASE RASP"/>
    <property type="match status" value="1"/>
</dbReference>
<organism evidence="7 8">
    <name type="scientific">Nematostella vectensis</name>
    <name type="common">Starlet sea anemone</name>
    <dbReference type="NCBI Taxonomy" id="45351"/>
    <lineage>
        <taxon>Eukaryota</taxon>
        <taxon>Metazoa</taxon>
        <taxon>Cnidaria</taxon>
        <taxon>Anthozoa</taxon>
        <taxon>Hexacorallia</taxon>
        <taxon>Actiniaria</taxon>
        <taxon>Edwardsiidae</taxon>
        <taxon>Nematostella</taxon>
    </lineage>
</organism>
<dbReference type="InterPro" id="IPR051085">
    <property type="entry name" value="MB_O-acyltransferase"/>
</dbReference>
<dbReference type="InterPro" id="IPR004299">
    <property type="entry name" value="MBOAT_fam"/>
</dbReference>
<dbReference type="OMA" id="QMWRSFD"/>
<evidence type="ECO:0000256" key="1">
    <source>
        <dbReference type="ARBA" id="ARBA00004141"/>
    </source>
</evidence>
<proteinExistence type="inferred from homology"/>
<evidence type="ECO:0008006" key="9">
    <source>
        <dbReference type="Google" id="ProtNLM"/>
    </source>
</evidence>
<evidence type="ECO:0000256" key="5">
    <source>
        <dbReference type="ARBA" id="ARBA00038268"/>
    </source>
</evidence>
<evidence type="ECO:0000256" key="4">
    <source>
        <dbReference type="ARBA" id="ARBA00023136"/>
    </source>
</evidence>
<dbReference type="PhylomeDB" id="A7ST26"/>
<feature type="transmembrane region" description="Helical" evidence="6">
    <location>
        <begin position="301"/>
        <end position="320"/>
    </location>
</feature>
<evidence type="ECO:0000256" key="3">
    <source>
        <dbReference type="ARBA" id="ARBA00022989"/>
    </source>
</evidence>
<keyword evidence="4 6" id="KW-0472">Membrane</keyword>
<evidence type="ECO:0000256" key="6">
    <source>
        <dbReference type="SAM" id="Phobius"/>
    </source>
</evidence>
<dbReference type="PANTHER" id="PTHR13285">
    <property type="entry name" value="ACYLTRANSFERASE"/>
    <property type="match status" value="1"/>
</dbReference>
<feature type="transmembrane region" description="Helical" evidence="6">
    <location>
        <begin position="133"/>
        <end position="164"/>
    </location>
</feature>
<feature type="transmembrane region" description="Helical" evidence="6">
    <location>
        <begin position="47"/>
        <end position="66"/>
    </location>
</feature>